<protein>
    <submittedName>
        <fullName evidence="2">DUF5618 family protein</fullName>
    </submittedName>
</protein>
<gene>
    <name evidence="2" type="ORF">IEE83_24570</name>
</gene>
<evidence type="ECO:0000313" key="3">
    <source>
        <dbReference type="Proteomes" id="UP000634134"/>
    </source>
</evidence>
<dbReference type="Gene3D" id="1.20.120.330">
    <property type="entry name" value="Nucleotidyltransferases domain 2"/>
    <property type="match status" value="1"/>
</dbReference>
<feature type="domain" description="DUF5618" evidence="1">
    <location>
        <begin position="3"/>
        <end position="120"/>
    </location>
</feature>
<dbReference type="InterPro" id="IPR040988">
    <property type="entry name" value="DUF5618"/>
</dbReference>
<reference evidence="3" key="1">
    <citation type="submission" date="2023-07" db="EMBL/GenBank/DDBJ databases">
        <title>Dyadobacter sp. nov 'subterranea' isolated from contaminted grondwater.</title>
        <authorList>
            <person name="Szabo I."/>
            <person name="Al-Omari J."/>
            <person name="Szerdahelyi S.G."/>
            <person name="Rado J."/>
        </authorList>
    </citation>
    <scope>NUCLEOTIDE SEQUENCE [LARGE SCALE GENOMIC DNA]</scope>
    <source>
        <strain evidence="3">UP-52</strain>
    </source>
</reference>
<comment type="caution">
    <text evidence="2">The sequence shown here is derived from an EMBL/GenBank/DDBJ whole genome shotgun (WGS) entry which is preliminary data.</text>
</comment>
<name>A0ABR9WI10_9BACT</name>
<sequence>MDSISEARRHIANAKEILSEKAKKEDGRYQDKKYVKMAGHTACTGVLLALDILLGNKKKSTRKSVEWYQYELSTIDKKMTGAFANVYEILHLSMGYEGAQNAKVAAIGLKEAENIISWTETRIQKFKN</sequence>
<proteinExistence type="predicted"/>
<organism evidence="2 3">
    <name type="scientific">Dyadobacter subterraneus</name>
    <dbReference type="NCBI Taxonomy" id="2773304"/>
    <lineage>
        <taxon>Bacteria</taxon>
        <taxon>Pseudomonadati</taxon>
        <taxon>Bacteroidota</taxon>
        <taxon>Cytophagia</taxon>
        <taxon>Cytophagales</taxon>
        <taxon>Spirosomataceae</taxon>
        <taxon>Dyadobacter</taxon>
    </lineage>
</organism>
<dbReference type="EMBL" id="JACYGY010000001">
    <property type="protein sequence ID" value="MBE9465070.1"/>
    <property type="molecule type" value="Genomic_DNA"/>
</dbReference>
<evidence type="ECO:0000259" key="1">
    <source>
        <dbReference type="Pfam" id="PF18498"/>
    </source>
</evidence>
<keyword evidence="3" id="KW-1185">Reference proteome</keyword>
<accession>A0ABR9WI10</accession>
<evidence type="ECO:0000313" key="2">
    <source>
        <dbReference type="EMBL" id="MBE9465070.1"/>
    </source>
</evidence>
<dbReference type="RefSeq" id="WP_194123097.1">
    <property type="nucleotide sequence ID" value="NZ_JACYGY010000001.1"/>
</dbReference>
<dbReference type="Proteomes" id="UP000634134">
    <property type="component" value="Unassembled WGS sequence"/>
</dbReference>
<dbReference type="Pfam" id="PF18498">
    <property type="entry name" value="DUF5618"/>
    <property type="match status" value="1"/>
</dbReference>